<comment type="caution">
    <text evidence="1">The sequence shown here is derived from an EMBL/GenBank/DDBJ whole genome shotgun (WGS) entry which is preliminary data.</text>
</comment>
<evidence type="ECO:0000313" key="2">
    <source>
        <dbReference type="Proteomes" id="UP000199681"/>
    </source>
</evidence>
<reference evidence="1 2" key="1">
    <citation type="submission" date="2016-10" db="EMBL/GenBank/DDBJ databases">
        <authorList>
            <person name="Varghese N."/>
            <person name="Submissions S."/>
        </authorList>
    </citation>
    <scope>NUCLEOTIDE SEQUENCE [LARGE SCALE GENOMIC DNA]</scope>
    <source>
        <strain evidence="1 2">GMCC 1.11211</strain>
    </source>
</reference>
<organism evidence="1 2">
    <name type="scientific">Cryobacterium levicorallinum</name>
    <dbReference type="NCBI Taxonomy" id="995038"/>
    <lineage>
        <taxon>Bacteria</taxon>
        <taxon>Bacillati</taxon>
        <taxon>Actinomycetota</taxon>
        <taxon>Actinomycetes</taxon>
        <taxon>Micrococcales</taxon>
        <taxon>Microbacteriaceae</taxon>
        <taxon>Cryobacterium</taxon>
    </lineage>
</organism>
<evidence type="ECO:0000313" key="1">
    <source>
        <dbReference type="EMBL" id="SFH43096.1"/>
    </source>
</evidence>
<protein>
    <submittedName>
        <fullName evidence="1">Uncharacterized protein</fullName>
    </submittedName>
</protein>
<keyword evidence="2" id="KW-1185">Reference proteome</keyword>
<dbReference type="EMBL" id="FOPW01000005">
    <property type="protein sequence ID" value="SFH43096.1"/>
    <property type="molecule type" value="Genomic_DNA"/>
</dbReference>
<sequence>MPSGLPDRPSMNPVVDRVRANLKGHPYAQHRDANSASCILDRETRRGHVLNYLLHRQPHDQRLDWLTCFSVTGSCPVLNFSVHAVSRTDPSDLPCSAVPVADARLRPGTARCRVRLH</sequence>
<proteinExistence type="predicted"/>
<dbReference type="Proteomes" id="UP000199681">
    <property type="component" value="Unassembled WGS sequence"/>
</dbReference>
<name>A0ABY1ECE3_9MICO</name>
<accession>A0ABY1ECE3</accession>
<gene>
    <name evidence="1" type="ORF">SAMN05216274_10562</name>
</gene>